<evidence type="ECO:0000313" key="1">
    <source>
        <dbReference type="EMBL" id="KAG0429768.1"/>
    </source>
</evidence>
<comment type="caution">
    <text evidence="1">The sequence shown here is derived from an EMBL/GenBank/DDBJ whole genome shotgun (WGS) entry which is preliminary data.</text>
</comment>
<sequence length="758" mass="86178">MLSNINEQNLPHFLRSRSAVGEEAETLEEYAERVDQLCPGMSTAEAILWDLNNTRSVLTSRTIDHSIGCTHSDTQTCHIFVDLKLWNEFLWIIHLELKEVVPGKLGIVHQLGCSWKRVSEIQRSHAFILLHWLLMNHHCIELLELKETPFGTDLRFIGDALQCNVGLKKLRVSKFEMIPKAFFTALATLSGLQKLALCDVSLTRHAVAELQLAIKEMPSLTSLELEVRKLNPRNQSGLLDALADSSVAELHLPGWCLDNGTVFAKFLVRNTKLKKLTLDYIVSERERTNELLDLFGALRTNKVLEKLYLPYCFLRPSEGRFLAQVMAENNTLSVLRVGIAFGNEPDDFADLIERNGSLRELEIEGSFLIDELAGCIKKNTTLRKLSLQSARIGVERTEAFLDALAVNESLELVTLGNVFELVPGDFHELLEQKGLEKRVHYDCYTSDPPIHTSNKRSGTNLQRVYIEPQQDPVILVVHYMYFKLASPFRFVEVSIRLDRLGCTSARLLARYLSSTKVLESLYLTFDANEHSMPILLGGLRLNKSISSLAFEDCEFTNEDASVLGALVKESKSMQEITLLSPDYSTSLAVISELSRCLVDNYFLLSVKTNEYLDLGDYMFEIRDKMRRNGSTLLDAVQFAMGSCTKRHAEAFERHLESKSLVRKLQEVTGETEFEVRERIKTRLRYIRYNFMTVVGVVKEKVICKQGKRQRTLLDHIGFDNLLRVVSYLKVRDIVDEPVAGCSHAPGSRMELRKRKARP</sequence>
<accession>A0AC60Q7B5</accession>
<organism evidence="1 2">
    <name type="scientific">Ixodes persulcatus</name>
    <name type="common">Taiga tick</name>
    <dbReference type="NCBI Taxonomy" id="34615"/>
    <lineage>
        <taxon>Eukaryota</taxon>
        <taxon>Metazoa</taxon>
        <taxon>Ecdysozoa</taxon>
        <taxon>Arthropoda</taxon>
        <taxon>Chelicerata</taxon>
        <taxon>Arachnida</taxon>
        <taxon>Acari</taxon>
        <taxon>Parasitiformes</taxon>
        <taxon>Ixodida</taxon>
        <taxon>Ixodoidea</taxon>
        <taxon>Ixodidae</taxon>
        <taxon>Ixodinae</taxon>
        <taxon>Ixodes</taxon>
    </lineage>
</organism>
<evidence type="ECO:0000313" key="2">
    <source>
        <dbReference type="Proteomes" id="UP000805193"/>
    </source>
</evidence>
<name>A0AC60Q7B5_IXOPE</name>
<dbReference type="EMBL" id="JABSTQ010009383">
    <property type="protein sequence ID" value="KAG0429768.1"/>
    <property type="molecule type" value="Genomic_DNA"/>
</dbReference>
<dbReference type="Proteomes" id="UP000805193">
    <property type="component" value="Unassembled WGS sequence"/>
</dbReference>
<protein>
    <submittedName>
        <fullName evidence="1">Uncharacterized protein</fullName>
    </submittedName>
</protein>
<gene>
    <name evidence="1" type="ORF">HPB47_023320</name>
</gene>
<keyword evidence="2" id="KW-1185">Reference proteome</keyword>
<proteinExistence type="predicted"/>
<reference evidence="1 2" key="1">
    <citation type="journal article" date="2020" name="Cell">
        <title>Large-Scale Comparative Analyses of Tick Genomes Elucidate Their Genetic Diversity and Vector Capacities.</title>
        <authorList>
            <consortium name="Tick Genome and Microbiome Consortium (TIGMIC)"/>
            <person name="Jia N."/>
            <person name="Wang J."/>
            <person name="Shi W."/>
            <person name="Du L."/>
            <person name="Sun Y."/>
            <person name="Zhan W."/>
            <person name="Jiang J.F."/>
            <person name="Wang Q."/>
            <person name="Zhang B."/>
            <person name="Ji P."/>
            <person name="Bell-Sakyi L."/>
            <person name="Cui X.M."/>
            <person name="Yuan T.T."/>
            <person name="Jiang B.G."/>
            <person name="Yang W.F."/>
            <person name="Lam T.T."/>
            <person name="Chang Q.C."/>
            <person name="Ding S.J."/>
            <person name="Wang X.J."/>
            <person name="Zhu J.G."/>
            <person name="Ruan X.D."/>
            <person name="Zhao L."/>
            <person name="Wei J.T."/>
            <person name="Ye R.Z."/>
            <person name="Que T.C."/>
            <person name="Du C.H."/>
            <person name="Zhou Y.H."/>
            <person name="Cheng J.X."/>
            <person name="Dai P.F."/>
            <person name="Guo W.B."/>
            <person name="Han X.H."/>
            <person name="Huang E.J."/>
            <person name="Li L.F."/>
            <person name="Wei W."/>
            <person name="Gao Y.C."/>
            <person name="Liu J.Z."/>
            <person name="Shao H.Z."/>
            <person name="Wang X."/>
            <person name="Wang C.C."/>
            <person name="Yang T.C."/>
            <person name="Huo Q.B."/>
            <person name="Li W."/>
            <person name="Chen H.Y."/>
            <person name="Chen S.E."/>
            <person name="Zhou L.G."/>
            <person name="Ni X.B."/>
            <person name="Tian J.H."/>
            <person name="Sheng Y."/>
            <person name="Liu T."/>
            <person name="Pan Y.S."/>
            <person name="Xia L.Y."/>
            <person name="Li J."/>
            <person name="Zhao F."/>
            <person name="Cao W.C."/>
        </authorList>
    </citation>
    <scope>NUCLEOTIDE SEQUENCE [LARGE SCALE GENOMIC DNA]</scope>
    <source>
        <strain evidence="1">Iper-2018</strain>
    </source>
</reference>